<evidence type="ECO:0000256" key="1">
    <source>
        <dbReference type="SAM" id="Phobius"/>
    </source>
</evidence>
<feature type="transmembrane region" description="Helical" evidence="1">
    <location>
        <begin position="101"/>
        <end position="128"/>
    </location>
</feature>
<name>A0ABT5IFV2_9CAUL</name>
<gene>
    <name evidence="3" type="ORF">PQU94_12390</name>
</gene>
<organism evidence="3 4">
    <name type="scientific">Asticcacaulis currens</name>
    <dbReference type="NCBI Taxonomy" id="2984210"/>
    <lineage>
        <taxon>Bacteria</taxon>
        <taxon>Pseudomonadati</taxon>
        <taxon>Pseudomonadota</taxon>
        <taxon>Alphaproteobacteria</taxon>
        <taxon>Caulobacterales</taxon>
        <taxon>Caulobacteraceae</taxon>
        <taxon>Asticcacaulis</taxon>
    </lineage>
</organism>
<keyword evidence="1" id="KW-1133">Transmembrane helix</keyword>
<keyword evidence="1" id="KW-0812">Transmembrane</keyword>
<dbReference type="PANTHER" id="PTHR42208:SF1">
    <property type="entry name" value="HEAVY METAL TRANSPORTER"/>
    <property type="match status" value="1"/>
</dbReference>
<feature type="transmembrane region" description="Helical" evidence="1">
    <location>
        <begin position="184"/>
        <end position="206"/>
    </location>
</feature>
<feature type="transmembrane region" description="Helical" evidence="1">
    <location>
        <begin position="69"/>
        <end position="89"/>
    </location>
</feature>
<feature type="domain" description="Urease accessory protein UreH-like transmembrane" evidence="2">
    <location>
        <begin position="28"/>
        <end position="211"/>
    </location>
</feature>
<evidence type="ECO:0000313" key="4">
    <source>
        <dbReference type="Proteomes" id="UP001216595"/>
    </source>
</evidence>
<accession>A0ABT5IFV2</accession>
<comment type="caution">
    <text evidence="3">The sequence shown here is derived from an EMBL/GenBank/DDBJ whole genome shotgun (WGS) entry which is preliminary data.</text>
</comment>
<keyword evidence="1" id="KW-0472">Membrane</keyword>
<dbReference type="Proteomes" id="UP001216595">
    <property type="component" value="Unassembled WGS sequence"/>
</dbReference>
<dbReference type="InterPro" id="IPR039447">
    <property type="entry name" value="UreH-like_TM_dom"/>
</dbReference>
<keyword evidence="4" id="KW-1185">Reference proteome</keyword>
<dbReference type="Pfam" id="PF13386">
    <property type="entry name" value="DsbD_2"/>
    <property type="match status" value="1"/>
</dbReference>
<protein>
    <submittedName>
        <fullName evidence="3">Sulfite exporter TauE/SafE family protein</fullName>
    </submittedName>
</protein>
<evidence type="ECO:0000259" key="2">
    <source>
        <dbReference type="Pfam" id="PF13386"/>
    </source>
</evidence>
<dbReference type="EMBL" id="JAQQKW010000007">
    <property type="protein sequence ID" value="MDC7695077.1"/>
    <property type="molecule type" value="Genomic_DNA"/>
</dbReference>
<proteinExistence type="predicted"/>
<evidence type="ECO:0000313" key="3">
    <source>
        <dbReference type="EMBL" id="MDC7695077.1"/>
    </source>
</evidence>
<reference evidence="3 4" key="1">
    <citation type="submission" date="2023-01" db="EMBL/GenBank/DDBJ databases">
        <title>Novel species of the genus Asticcacaulis isolated from rivers.</title>
        <authorList>
            <person name="Lu H."/>
        </authorList>
    </citation>
    <scope>NUCLEOTIDE SEQUENCE [LARGE SCALE GENOMIC DNA]</scope>
    <source>
        <strain evidence="3 4">DXS10W</strain>
    </source>
</reference>
<feature type="transmembrane region" description="Helical" evidence="1">
    <location>
        <begin position="218"/>
        <end position="236"/>
    </location>
</feature>
<dbReference type="PANTHER" id="PTHR42208">
    <property type="entry name" value="HEAVY METAL TRANSPORTER-RELATED"/>
    <property type="match status" value="1"/>
</dbReference>
<sequence length="238" mass="24780">MTAHEVFSGLFPACGALVEGQGPLWLGLFLAGLTGSVAHCLPMCGPFVLMQIAAPGQSRWARLLLPYHAGRLTTYALLGAAAGSVLFFLPASPVLELVRRALLALVATAFLYLLAEGLLARVGLRLPFRLGLRLPCRLKAMSGHNSPRVVARFALGLSLGLLPCGLVFVALTAVAAAGNPLSGALGMLAFGAGTVPALSALGLFGAPLLQRWPWFQDALRLTALGVNAALLFALSARF</sequence>
<dbReference type="RefSeq" id="WP_272741770.1">
    <property type="nucleotide sequence ID" value="NZ_JAQQKW010000007.1"/>
</dbReference>
<feature type="transmembrane region" description="Helical" evidence="1">
    <location>
        <begin position="149"/>
        <end position="178"/>
    </location>
</feature>